<evidence type="ECO:0000313" key="2">
    <source>
        <dbReference type="EMBL" id="RVW58083.1"/>
    </source>
</evidence>
<reference evidence="2 3" key="1">
    <citation type="journal article" date="2018" name="PLoS Genet.">
        <title>Population sequencing reveals clonal diversity and ancestral inbreeding in the grapevine cultivar Chardonnay.</title>
        <authorList>
            <person name="Roach M.J."/>
            <person name="Johnson D.L."/>
            <person name="Bohlmann J."/>
            <person name="van Vuuren H.J."/>
            <person name="Jones S.J."/>
            <person name="Pretorius I.S."/>
            <person name="Schmidt S.A."/>
            <person name="Borneman A.R."/>
        </authorList>
    </citation>
    <scope>NUCLEOTIDE SEQUENCE [LARGE SCALE GENOMIC DNA]</scope>
    <source>
        <strain evidence="3">cv. Chardonnay</strain>
        <tissue evidence="2">Leaf</tissue>
    </source>
</reference>
<protein>
    <submittedName>
        <fullName evidence="2">Uncharacterized protein</fullName>
    </submittedName>
</protein>
<gene>
    <name evidence="2" type="ORF">CK203_115210</name>
</gene>
<accession>A0A438FDQ3</accession>
<evidence type="ECO:0000256" key="1">
    <source>
        <dbReference type="SAM" id="MobiDB-lite"/>
    </source>
</evidence>
<comment type="caution">
    <text evidence="2">The sequence shown here is derived from an EMBL/GenBank/DDBJ whole genome shotgun (WGS) entry which is preliminary data.</text>
</comment>
<dbReference type="AlphaFoldDB" id="A0A438FDQ3"/>
<feature type="region of interest" description="Disordered" evidence="1">
    <location>
        <begin position="48"/>
        <end position="76"/>
    </location>
</feature>
<proteinExistence type="predicted"/>
<sequence length="76" mass="8829">MVVRRLQPKIARHLIRVPFIDFGSLVMALFSVEEGFVRGLWSDSFPIDSKGKEPSGEQRPDVNTISPTRYRTFRRH</sequence>
<feature type="compositionally biased region" description="Basic and acidic residues" evidence="1">
    <location>
        <begin position="49"/>
        <end position="60"/>
    </location>
</feature>
<organism evidence="2 3">
    <name type="scientific">Vitis vinifera</name>
    <name type="common">Grape</name>
    <dbReference type="NCBI Taxonomy" id="29760"/>
    <lineage>
        <taxon>Eukaryota</taxon>
        <taxon>Viridiplantae</taxon>
        <taxon>Streptophyta</taxon>
        <taxon>Embryophyta</taxon>
        <taxon>Tracheophyta</taxon>
        <taxon>Spermatophyta</taxon>
        <taxon>Magnoliopsida</taxon>
        <taxon>eudicotyledons</taxon>
        <taxon>Gunneridae</taxon>
        <taxon>Pentapetalae</taxon>
        <taxon>rosids</taxon>
        <taxon>Vitales</taxon>
        <taxon>Vitaceae</taxon>
        <taxon>Viteae</taxon>
        <taxon>Vitis</taxon>
    </lineage>
</organism>
<dbReference type="EMBL" id="QGNW01000984">
    <property type="protein sequence ID" value="RVW58083.1"/>
    <property type="molecule type" value="Genomic_DNA"/>
</dbReference>
<evidence type="ECO:0000313" key="3">
    <source>
        <dbReference type="Proteomes" id="UP000288805"/>
    </source>
</evidence>
<name>A0A438FDQ3_VITVI</name>
<dbReference type="Proteomes" id="UP000288805">
    <property type="component" value="Unassembled WGS sequence"/>
</dbReference>